<evidence type="ECO:0000313" key="4">
    <source>
        <dbReference type="Proteomes" id="UP000249497"/>
    </source>
</evidence>
<proteinExistence type="predicted"/>
<dbReference type="RefSeq" id="XP_025532049.1">
    <property type="nucleotide sequence ID" value="XM_025675918.1"/>
</dbReference>
<dbReference type="EMBL" id="KZ824773">
    <property type="protein sequence ID" value="RAH86155.1"/>
    <property type="molecule type" value="Genomic_DNA"/>
</dbReference>
<dbReference type="InterPro" id="IPR045518">
    <property type="entry name" value="2EXR"/>
</dbReference>
<dbReference type="AlphaFoldDB" id="A0A8T8XDD8"/>
<reference evidence="3 4" key="1">
    <citation type="submission" date="2018-02" db="EMBL/GenBank/DDBJ databases">
        <title>The genomes of Aspergillus section Nigri reveals drivers in fungal speciation.</title>
        <authorList>
            <consortium name="DOE Joint Genome Institute"/>
            <person name="Vesth T.C."/>
            <person name="Nybo J."/>
            <person name="Theobald S."/>
            <person name="Brandl J."/>
            <person name="Frisvad J.C."/>
            <person name="Nielsen K.F."/>
            <person name="Lyhne E.K."/>
            <person name="Kogle M.E."/>
            <person name="Kuo A."/>
            <person name="Riley R."/>
            <person name="Clum A."/>
            <person name="Nolan M."/>
            <person name="Lipzen A."/>
            <person name="Salamov A."/>
            <person name="Henrissat B."/>
            <person name="Wiebenga A."/>
            <person name="De vries R.P."/>
            <person name="Grigoriev I.V."/>
            <person name="Mortensen U.H."/>
            <person name="Andersen M.R."/>
            <person name="Baker S.E."/>
        </authorList>
    </citation>
    <scope>NUCLEOTIDE SEQUENCE [LARGE SCALE GENOMIC DNA]</scope>
    <source>
        <strain evidence="3 4">CBS 114.51</strain>
    </source>
</reference>
<feature type="domain" description="2EXR" evidence="2">
    <location>
        <begin position="10"/>
        <end position="107"/>
    </location>
</feature>
<dbReference type="GeneID" id="37179611"/>
<feature type="region of interest" description="Disordered" evidence="1">
    <location>
        <begin position="113"/>
        <end position="135"/>
    </location>
</feature>
<evidence type="ECO:0000259" key="2">
    <source>
        <dbReference type="Pfam" id="PF20150"/>
    </source>
</evidence>
<organism evidence="3 4">
    <name type="scientific">Aspergillus japonicus CBS 114.51</name>
    <dbReference type="NCBI Taxonomy" id="1448312"/>
    <lineage>
        <taxon>Eukaryota</taxon>
        <taxon>Fungi</taxon>
        <taxon>Dikarya</taxon>
        <taxon>Ascomycota</taxon>
        <taxon>Pezizomycotina</taxon>
        <taxon>Eurotiomycetes</taxon>
        <taxon>Eurotiomycetidae</taxon>
        <taxon>Eurotiales</taxon>
        <taxon>Aspergillaceae</taxon>
        <taxon>Aspergillus</taxon>
        <taxon>Aspergillus subgen. Circumdati</taxon>
    </lineage>
</organism>
<accession>A0A8T8XDD8</accession>
<evidence type="ECO:0000256" key="1">
    <source>
        <dbReference type="SAM" id="MobiDB-lite"/>
    </source>
</evidence>
<evidence type="ECO:0000313" key="3">
    <source>
        <dbReference type="EMBL" id="RAH86155.1"/>
    </source>
</evidence>
<sequence length="315" mass="35598">MPPSISTESFTYFPLLPGELRNQIWRFALSSLINDTFRRQRLCYYRPHRGYWDPRRLTPMDPEYDRDNEDLNLSFEFHHDRLDPVVVCVPFVAVSREARGLVLPLLREAGFDEYPNENTPRKNGGGDAEGDDGYKSSRTRTVLFTHPVDPLHNPLYISLNHIEAFLTEPWDRLFQPDLDNRQVSRTAPAMRRLALPATALVAQAGKPGVVTEVMGEFYRTEQVFLVVGEPLPESQGQWVLETVAGAPVWWWDPVAERLVLDGDSAGTEVGDGLGDSVKQVAELVEAETELRAQLREVSTQKFVIRVAVAVAVRLG</sequence>
<keyword evidence="4" id="KW-1185">Reference proteome</keyword>
<gene>
    <name evidence="3" type="ORF">BO86DRAFT_434790</name>
</gene>
<dbReference type="Proteomes" id="UP000249497">
    <property type="component" value="Unassembled WGS sequence"/>
</dbReference>
<dbReference type="OrthoDB" id="3546385at2759"/>
<dbReference type="Pfam" id="PF20150">
    <property type="entry name" value="2EXR"/>
    <property type="match status" value="1"/>
</dbReference>
<name>A0A8T8XDD8_ASPJA</name>
<protein>
    <recommendedName>
        <fullName evidence="2">2EXR domain-containing protein</fullName>
    </recommendedName>
</protein>